<dbReference type="Pfam" id="PF03686">
    <property type="entry name" value="UPF0146"/>
    <property type="match status" value="1"/>
</dbReference>
<protein>
    <recommendedName>
        <fullName evidence="2">UPF0146 protein Mevan_1435</fullName>
    </recommendedName>
</protein>
<dbReference type="RefSeq" id="WP_012066244.1">
    <property type="nucleotide sequence ID" value="NC_009634.1"/>
</dbReference>
<proteinExistence type="inferred from homology"/>
<dbReference type="InterPro" id="IPR005353">
    <property type="entry name" value="UPF0146"/>
</dbReference>
<evidence type="ECO:0000256" key="2">
    <source>
        <dbReference type="HAMAP-Rule" id="MF_00341"/>
    </source>
</evidence>
<dbReference type="SUPFAM" id="SSF53335">
    <property type="entry name" value="S-adenosyl-L-methionine-dependent methyltransferases"/>
    <property type="match status" value="1"/>
</dbReference>
<dbReference type="GeneID" id="5325139"/>
<evidence type="ECO:0000313" key="3">
    <source>
        <dbReference type="EMBL" id="ABR55330.1"/>
    </source>
</evidence>
<dbReference type="PIRSF" id="PIRSF016725">
    <property type="entry name" value="UCP016725"/>
    <property type="match status" value="1"/>
</dbReference>
<dbReference type="InterPro" id="IPR029063">
    <property type="entry name" value="SAM-dependent_MTases_sf"/>
</dbReference>
<keyword evidence="4" id="KW-1185">Reference proteome</keyword>
<evidence type="ECO:0000256" key="1">
    <source>
        <dbReference type="ARBA" id="ARBA00006969"/>
    </source>
</evidence>
<dbReference type="OrthoDB" id="59816at2157"/>
<dbReference type="eggNOG" id="arCOG04385">
    <property type="taxonomic scope" value="Archaea"/>
</dbReference>
<dbReference type="HOGENOM" id="CLU_148458_0_0_2"/>
<dbReference type="KEGG" id="mvn:Mevan_1435"/>
<dbReference type="EMBL" id="CP000742">
    <property type="protein sequence ID" value="ABR55330.1"/>
    <property type="molecule type" value="Genomic_DNA"/>
</dbReference>
<name>A6US58_METVS</name>
<accession>A6US58</accession>
<comment type="similarity">
    <text evidence="1 2">Belongs to the UPF0146 family.</text>
</comment>
<dbReference type="STRING" id="406327.Mevan_1435"/>
<organism evidence="3 4">
    <name type="scientific">Methanococcus vannielii (strain ATCC 35089 / DSM 1224 / JCM 13029 / OCM 148 / SB)</name>
    <dbReference type="NCBI Taxonomy" id="406327"/>
    <lineage>
        <taxon>Archaea</taxon>
        <taxon>Methanobacteriati</taxon>
        <taxon>Methanobacteriota</taxon>
        <taxon>Methanomada group</taxon>
        <taxon>Methanococci</taxon>
        <taxon>Methanococcales</taxon>
        <taxon>Methanococcaceae</taxon>
        <taxon>Methanococcus</taxon>
    </lineage>
</organism>
<dbReference type="HAMAP" id="MF_00341">
    <property type="entry name" value="UPF0146"/>
    <property type="match status" value="1"/>
</dbReference>
<reference evidence="3" key="1">
    <citation type="submission" date="2007-06" db="EMBL/GenBank/DDBJ databases">
        <title>Complete sequence of Methanococcus vannielii SB.</title>
        <authorList>
            <consortium name="US DOE Joint Genome Institute"/>
            <person name="Copeland A."/>
            <person name="Lucas S."/>
            <person name="Lapidus A."/>
            <person name="Barry K."/>
            <person name="Glavina del Rio T."/>
            <person name="Dalin E."/>
            <person name="Tice H."/>
            <person name="Pitluck S."/>
            <person name="Chain P."/>
            <person name="Malfatti S."/>
            <person name="Shin M."/>
            <person name="Vergez L."/>
            <person name="Schmutz J."/>
            <person name="Larimer F."/>
            <person name="Land M."/>
            <person name="Hauser L."/>
            <person name="Kyrpides N."/>
            <person name="Anderson I."/>
            <person name="Sieprawska-Lupa M."/>
            <person name="Whitman W.B."/>
            <person name="Richardson P."/>
        </authorList>
    </citation>
    <scope>NUCLEOTIDE SEQUENCE [LARGE SCALE GENOMIC DNA]</scope>
    <source>
        <strain evidence="3">SB</strain>
    </source>
</reference>
<dbReference type="AlphaFoldDB" id="A6US58"/>
<dbReference type="Proteomes" id="UP000001107">
    <property type="component" value="Chromosome"/>
</dbReference>
<dbReference type="NCBIfam" id="NF003165">
    <property type="entry name" value="PRK04148.1"/>
    <property type="match status" value="1"/>
</dbReference>
<gene>
    <name evidence="3" type="ordered locus">Mevan_1435</name>
</gene>
<dbReference type="Gene3D" id="3.40.50.150">
    <property type="entry name" value="Vaccinia Virus protein VP39"/>
    <property type="match status" value="1"/>
</dbReference>
<sequence>MDYIFEYLLNNYSHLKNNSKIVVAEIGIGFYVEISKKMQKSGFNVIAIDSNEKAVIEAFQHGLNSKMDDIFKPDLKIYKNIKLIYSIRPPRDLQPYLLNLSKNINCDLVIKPLSGEEPISELKLVNYFGKPLYIWKK</sequence>
<evidence type="ECO:0000313" key="4">
    <source>
        <dbReference type="Proteomes" id="UP000001107"/>
    </source>
</evidence>